<sequence>MEGSLRTDSCVLCVYRKIEAFTRVLTCALQECSHSVWTPEDTWAILETIDSAIGCSQHSEFDLVDADWSGDMNDIDGILSDCLAWTHEPAVAQGDERVIQMAKSLLPVIKMSRFLSHFQPYCKKWLPHSTGMSSQELEDLREVPHNLIASFESIVQKFDQTHLQTPAEARNGPNFITEVHSVKLEFENALIAVSLHMVPLISDADIYPGQQKCFQSWYITWCDQSSLAMENLMSTMRR</sequence>
<evidence type="ECO:0000313" key="1">
    <source>
        <dbReference type="EMBL" id="PLW17200.1"/>
    </source>
</evidence>
<dbReference type="PANTHER" id="PTHR33069">
    <property type="entry name" value="CHROMOSOME 7, WHOLE GENOME SHOTGUN SEQUENCE-RELATED"/>
    <property type="match status" value="1"/>
</dbReference>
<dbReference type="STRING" id="200324.A0A2N5SVE5"/>
<accession>A0A2N5SVE5</accession>
<protein>
    <submittedName>
        <fullName evidence="1">Uncharacterized protein</fullName>
    </submittedName>
</protein>
<reference evidence="1 2" key="1">
    <citation type="submission" date="2017-11" db="EMBL/GenBank/DDBJ databases">
        <title>De novo assembly and phasing of dikaryotic genomes from two isolates of Puccinia coronata f. sp. avenae, the causal agent of oat crown rust.</title>
        <authorList>
            <person name="Miller M.E."/>
            <person name="Zhang Y."/>
            <person name="Omidvar V."/>
            <person name="Sperschneider J."/>
            <person name="Schwessinger B."/>
            <person name="Raley C."/>
            <person name="Palmer J.M."/>
            <person name="Garnica D."/>
            <person name="Upadhyaya N."/>
            <person name="Rathjen J."/>
            <person name="Taylor J.M."/>
            <person name="Park R.F."/>
            <person name="Dodds P.N."/>
            <person name="Hirsch C.D."/>
            <person name="Kianian S.F."/>
            <person name="Figueroa M."/>
        </authorList>
    </citation>
    <scope>NUCLEOTIDE SEQUENCE [LARGE SCALE GENOMIC DNA]</scope>
    <source>
        <strain evidence="1">12NC29</strain>
    </source>
</reference>
<name>A0A2N5SVE5_9BASI</name>
<dbReference type="EMBL" id="PGCJ01000854">
    <property type="protein sequence ID" value="PLW17200.1"/>
    <property type="molecule type" value="Genomic_DNA"/>
</dbReference>
<dbReference type="PANTHER" id="PTHR33069:SF3">
    <property type="entry name" value="DYNEIN HEAVY CHAIN TAIL DOMAIN-CONTAINING PROTEIN"/>
    <property type="match status" value="1"/>
</dbReference>
<comment type="caution">
    <text evidence="1">The sequence shown here is derived from an EMBL/GenBank/DDBJ whole genome shotgun (WGS) entry which is preliminary data.</text>
</comment>
<organism evidence="1 2">
    <name type="scientific">Puccinia coronata f. sp. avenae</name>
    <dbReference type="NCBI Taxonomy" id="200324"/>
    <lineage>
        <taxon>Eukaryota</taxon>
        <taxon>Fungi</taxon>
        <taxon>Dikarya</taxon>
        <taxon>Basidiomycota</taxon>
        <taxon>Pucciniomycotina</taxon>
        <taxon>Pucciniomycetes</taxon>
        <taxon>Pucciniales</taxon>
        <taxon>Pucciniaceae</taxon>
        <taxon>Puccinia</taxon>
    </lineage>
</organism>
<proteinExistence type="predicted"/>
<evidence type="ECO:0000313" key="2">
    <source>
        <dbReference type="Proteomes" id="UP000235388"/>
    </source>
</evidence>
<dbReference type="AlphaFoldDB" id="A0A2N5SVE5"/>
<gene>
    <name evidence="1" type="ORF">PCANC_16250</name>
</gene>
<dbReference type="Proteomes" id="UP000235388">
    <property type="component" value="Unassembled WGS sequence"/>
</dbReference>
<keyword evidence="2" id="KW-1185">Reference proteome</keyword>